<dbReference type="Pfam" id="PF20227">
    <property type="entry name" value="DUF6586"/>
    <property type="match status" value="1"/>
</dbReference>
<dbReference type="InterPro" id="IPR046493">
    <property type="entry name" value="DUF6586"/>
</dbReference>
<evidence type="ECO:0000313" key="1">
    <source>
        <dbReference type="EMBL" id="SBS34332.1"/>
    </source>
</evidence>
<name>A0A1A8TKF8_9GAMM</name>
<evidence type="ECO:0008006" key="3">
    <source>
        <dbReference type="Google" id="ProtNLM"/>
    </source>
</evidence>
<reference evidence="1 2" key="1">
    <citation type="submission" date="2016-06" db="EMBL/GenBank/DDBJ databases">
        <authorList>
            <person name="Kjaerup R.B."/>
            <person name="Dalgaard T.S."/>
            <person name="Juul-Madsen H.R."/>
        </authorList>
    </citation>
    <scope>NUCLEOTIDE SEQUENCE [LARGE SCALE GENOMIC DNA]</scope>
    <source>
        <strain evidence="1 2">CECT 8886</strain>
    </source>
</reference>
<dbReference type="Proteomes" id="UP000092544">
    <property type="component" value="Unassembled WGS sequence"/>
</dbReference>
<gene>
    <name evidence="1" type="ORF">MSP8886_03042</name>
</gene>
<accession>A0A1A8TKF8</accession>
<proteinExistence type="predicted"/>
<dbReference type="EMBL" id="FLOB01000007">
    <property type="protein sequence ID" value="SBS34332.1"/>
    <property type="molecule type" value="Genomic_DNA"/>
</dbReference>
<protein>
    <recommendedName>
        <fullName evidence="3">HEPN domain-containing protein</fullName>
    </recommendedName>
</protein>
<evidence type="ECO:0000313" key="2">
    <source>
        <dbReference type="Proteomes" id="UP000092544"/>
    </source>
</evidence>
<dbReference type="STRING" id="1792290.MSP8886_03042"/>
<keyword evidence="2" id="KW-1185">Reference proteome</keyword>
<dbReference type="AlphaFoldDB" id="A0A1A8TKF8"/>
<sequence>MSNASQASVTNQKLDAARRFLQQSQQCEEAWLLAGLEGASLFHLRSALNGLLQEVKTAYSLKSELDILKLQHAAKEEGVVVPTLSELSDLALQPHSWLNQLEQAFLAQLECHYTSFSSMSSDNIIGKGSDAGASVGLYLSKLVELVLRFREESSEY</sequence>
<organism evidence="1 2">
    <name type="scientific">Marinomonas spartinae</name>
    <dbReference type="NCBI Taxonomy" id="1792290"/>
    <lineage>
        <taxon>Bacteria</taxon>
        <taxon>Pseudomonadati</taxon>
        <taxon>Pseudomonadota</taxon>
        <taxon>Gammaproteobacteria</taxon>
        <taxon>Oceanospirillales</taxon>
        <taxon>Oceanospirillaceae</taxon>
        <taxon>Marinomonas</taxon>
    </lineage>
</organism>
<dbReference type="OrthoDB" id="6104212at2"/>
<dbReference type="RefSeq" id="WP_067017902.1">
    <property type="nucleotide sequence ID" value="NZ_FLOB01000007.1"/>
</dbReference>